<accession>A0A1J4L4R8</accession>
<gene>
    <name evidence="1" type="ORF">TRFO_12804</name>
</gene>
<dbReference type="Proteomes" id="UP000179807">
    <property type="component" value="Unassembled WGS sequence"/>
</dbReference>
<dbReference type="AlphaFoldDB" id="A0A1J4L4R8"/>
<reference evidence="1" key="1">
    <citation type="submission" date="2016-10" db="EMBL/GenBank/DDBJ databases">
        <authorList>
            <person name="Benchimol M."/>
            <person name="Almeida L.G."/>
            <person name="Vasconcelos A.T."/>
            <person name="Perreira-Neves A."/>
            <person name="Rosa I.A."/>
            <person name="Tasca T."/>
            <person name="Bogo M.R."/>
            <person name="de Souza W."/>
        </authorList>
    </citation>
    <scope>NUCLEOTIDE SEQUENCE [LARGE SCALE GENOMIC DNA]</scope>
    <source>
        <strain evidence="1">K</strain>
    </source>
</reference>
<dbReference type="EMBL" id="MLAK01000057">
    <property type="protein sequence ID" value="OHT16926.1"/>
    <property type="molecule type" value="Genomic_DNA"/>
</dbReference>
<comment type="caution">
    <text evidence="1">The sequence shown here is derived from an EMBL/GenBank/DDBJ whole genome shotgun (WGS) entry which is preliminary data.</text>
</comment>
<sequence length="235" mass="26203">MSIANTKKTMIELITCGVVIAIALSAKICLALQNNVTVSNISYIKPGNSFEKLVTAASVSEMSVSILEASTLLDIYESHVEKWLPSSMQDYKIDIQNTIQEINDFASYNYSAATKSCQTIVYNNETKELSYLFVVFECVNQTTIIGDHMFVHAQFNMPSSFVVVEISKKNKISTTTEHQMQKLPKNFNEQVVIDAISMAISPILQGYILAPKYFMEYLNIIAHGKSINGIPSSFK</sequence>
<dbReference type="RefSeq" id="XP_068370062.1">
    <property type="nucleotide sequence ID" value="XM_068496860.1"/>
</dbReference>
<protein>
    <submittedName>
        <fullName evidence="1">Uncharacterized protein</fullName>
    </submittedName>
</protein>
<name>A0A1J4L4R8_9EUKA</name>
<evidence type="ECO:0000313" key="2">
    <source>
        <dbReference type="Proteomes" id="UP000179807"/>
    </source>
</evidence>
<keyword evidence="2" id="KW-1185">Reference proteome</keyword>
<proteinExistence type="predicted"/>
<organism evidence="1 2">
    <name type="scientific">Tritrichomonas foetus</name>
    <dbReference type="NCBI Taxonomy" id="1144522"/>
    <lineage>
        <taxon>Eukaryota</taxon>
        <taxon>Metamonada</taxon>
        <taxon>Parabasalia</taxon>
        <taxon>Tritrichomonadida</taxon>
        <taxon>Tritrichomonadidae</taxon>
        <taxon>Tritrichomonas</taxon>
    </lineage>
</organism>
<evidence type="ECO:0000313" key="1">
    <source>
        <dbReference type="EMBL" id="OHT16926.1"/>
    </source>
</evidence>
<dbReference type="VEuPathDB" id="TrichDB:TRFO_12804"/>
<dbReference type="GeneID" id="94831564"/>